<protein>
    <submittedName>
        <fullName evidence="1">Uncharacterized protein</fullName>
    </submittedName>
</protein>
<dbReference type="AlphaFoldDB" id="A0A3L6EF09"/>
<sequence>MSGSEVGINQSSSIKDTSKMIISYAKGILSVILEVLCSNLESCIVHDRTNTTERMAGWSWLVHEGN</sequence>
<gene>
    <name evidence="1" type="ORF">Zm00014a_023373</name>
</gene>
<proteinExistence type="predicted"/>
<reference evidence="1" key="1">
    <citation type="journal article" date="2018" name="Nat. Genet.">
        <title>Extensive intraspecific gene order and gene structural variations between Mo17 and other maize genomes.</title>
        <authorList>
            <person name="Sun S."/>
            <person name="Zhou Y."/>
            <person name="Chen J."/>
            <person name="Shi J."/>
            <person name="Zhao H."/>
            <person name="Zhao H."/>
            <person name="Song W."/>
            <person name="Zhang M."/>
            <person name="Cui Y."/>
            <person name="Dong X."/>
            <person name="Liu H."/>
            <person name="Ma X."/>
            <person name="Jiao Y."/>
            <person name="Wang B."/>
            <person name="Wei X."/>
            <person name="Stein J.C."/>
            <person name="Glaubitz J.C."/>
            <person name="Lu F."/>
            <person name="Yu G."/>
            <person name="Liang C."/>
            <person name="Fengler K."/>
            <person name="Li B."/>
            <person name="Rafalski A."/>
            <person name="Schnable P.S."/>
            <person name="Ware D.H."/>
            <person name="Buckler E.S."/>
            <person name="Lai J."/>
        </authorList>
    </citation>
    <scope>NUCLEOTIDE SEQUENCE [LARGE SCALE GENOMIC DNA]</scope>
    <source>
        <tissue evidence="1">Seedling</tissue>
    </source>
</reference>
<accession>A0A3L6EF09</accession>
<dbReference type="EMBL" id="NCVQ01000007">
    <property type="protein sequence ID" value="PWZ19395.1"/>
    <property type="molecule type" value="Genomic_DNA"/>
</dbReference>
<name>A0A3L6EF09_MAIZE</name>
<comment type="caution">
    <text evidence="1">The sequence shown here is derived from an EMBL/GenBank/DDBJ whole genome shotgun (WGS) entry which is preliminary data.</text>
</comment>
<dbReference type="Proteomes" id="UP000251960">
    <property type="component" value="Chromosome 6"/>
</dbReference>
<evidence type="ECO:0000313" key="1">
    <source>
        <dbReference type="EMBL" id="PWZ19395.1"/>
    </source>
</evidence>
<organism evidence="1">
    <name type="scientific">Zea mays</name>
    <name type="common">Maize</name>
    <dbReference type="NCBI Taxonomy" id="4577"/>
    <lineage>
        <taxon>Eukaryota</taxon>
        <taxon>Viridiplantae</taxon>
        <taxon>Streptophyta</taxon>
        <taxon>Embryophyta</taxon>
        <taxon>Tracheophyta</taxon>
        <taxon>Spermatophyta</taxon>
        <taxon>Magnoliopsida</taxon>
        <taxon>Liliopsida</taxon>
        <taxon>Poales</taxon>
        <taxon>Poaceae</taxon>
        <taxon>PACMAD clade</taxon>
        <taxon>Panicoideae</taxon>
        <taxon>Andropogonodae</taxon>
        <taxon>Andropogoneae</taxon>
        <taxon>Tripsacinae</taxon>
        <taxon>Zea</taxon>
    </lineage>
</organism>